<reference evidence="6" key="1">
    <citation type="submission" date="2020-07" db="EMBL/GenBank/DDBJ databases">
        <title>Ethylene signaling mediates host invasion by parasitic plants.</title>
        <authorList>
            <person name="Yoshida S."/>
        </authorList>
    </citation>
    <scope>NUCLEOTIDE SEQUENCE</scope>
    <source>
        <strain evidence="6">Okayama</strain>
    </source>
</reference>
<proteinExistence type="inferred from homology"/>
<dbReference type="InterPro" id="IPR027417">
    <property type="entry name" value="P-loop_NTPase"/>
</dbReference>
<dbReference type="PANTHER" id="PTHR11088:SF74">
    <property type="entry name" value="ADENYLATE ISOPENTENYLTRANSFERASE 5, CHLOROPLASTIC"/>
    <property type="match status" value="1"/>
</dbReference>
<dbReference type="InterPro" id="IPR039657">
    <property type="entry name" value="Dimethylallyltransferase"/>
</dbReference>
<dbReference type="AlphaFoldDB" id="A0A830BDP6"/>
<gene>
    <name evidence="6" type="ORF">PHJA_000164500</name>
</gene>
<dbReference type="Gene3D" id="3.40.50.300">
    <property type="entry name" value="P-loop containing nucleotide triphosphate hydrolases"/>
    <property type="match status" value="1"/>
</dbReference>
<accession>A0A830BDP6</accession>
<dbReference type="GO" id="GO:0005524">
    <property type="term" value="F:ATP binding"/>
    <property type="evidence" value="ECO:0007669"/>
    <property type="project" value="UniProtKB-KW"/>
</dbReference>
<organism evidence="6 7">
    <name type="scientific">Phtheirospermum japonicum</name>
    <dbReference type="NCBI Taxonomy" id="374723"/>
    <lineage>
        <taxon>Eukaryota</taxon>
        <taxon>Viridiplantae</taxon>
        <taxon>Streptophyta</taxon>
        <taxon>Embryophyta</taxon>
        <taxon>Tracheophyta</taxon>
        <taxon>Spermatophyta</taxon>
        <taxon>Magnoliopsida</taxon>
        <taxon>eudicotyledons</taxon>
        <taxon>Gunneridae</taxon>
        <taxon>Pentapetalae</taxon>
        <taxon>asterids</taxon>
        <taxon>lamiids</taxon>
        <taxon>Lamiales</taxon>
        <taxon>Orobanchaceae</taxon>
        <taxon>Orobanchaceae incertae sedis</taxon>
        <taxon>Phtheirospermum</taxon>
    </lineage>
</organism>
<evidence type="ECO:0000256" key="5">
    <source>
        <dbReference type="ARBA" id="ARBA00022840"/>
    </source>
</evidence>
<dbReference type="GO" id="GO:0052381">
    <property type="term" value="F:tRNA dimethylallyltransferase activity"/>
    <property type="evidence" value="ECO:0007669"/>
    <property type="project" value="TreeGrafter"/>
</dbReference>
<keyword evidence="7" id="KW-1185">Reference proteome</keyword>
<evidence type="ECO:0000256" key="4">
    <source>
        <dbReference type="ARBA" id="ARBA00022741"/>
    </source>
</evidence>
<evidence type="ECO:0000256" key="2">
    <source>
        <dbReference type="ARBA" id="ARBA00022679"/>
    </source>
</evidence>
<keyword evidence="4" id="KW-0547">Nucleotide-binding</keyword>
<comment type="caution">
    <text evidence="6">The sequence shown here is derived from an EMBL/GenBank/DDBJ whole genome shotgun (WGS) entry which is preliminary data.</text>
</comment>
<evidence type="ECO:0000256" key="1">
    <source>
        <dbReference type="ARBA" id="ARBA00005842"/>
    </source>
</evidence>
<dbReference type="EMBL" id="BMAC01000016">
    <property type="protein sequence ID" value="GFP80211.1"/>
    <property type="molecule type" value="Genomic_DNA"/>
</dbReference>
<keyword evidence="2 6" id="KW-0808">Transferase</keyword>
<dbReference type="Pfam" id="PF01745">
    <property type="entry name" value="IPT"/>
    <property type="match status" value="1"/>
</dbReference>
<dbReference type="Proteomes" id="UP000653305">
    <property type="component" value="Unassembled WGS sequence"/>
</dbReference>
<comment type="similarity">
    <text evidence="1">Belongs to the IPP transferase family.</text>
</comment>
<evidence type="ECO:0000313" key="6">
    <source>
        <dbReference type="EMBL" id="GFP80211.1"/>
    </source>
</evidence>
<keyword evidence="5" id="KW-0067">ATP-binding</keyword>
<evidence type="ECO:0000256" key="3">
    <source>
        <dbReference type="ARBA" id="ARBA00022712"/>
    </source>
</evidence>
<keyword evidence="3" id="KW-0203">Cytokinin biosynthesis</keyword>
<dbReference type="PANTHER" id="PTHR11088">
    <property type="entry name" value="TRNA DIMETHYLALLYLTRANSFERASE"/>
    <property type="match status" value="1"/>
</dbReference>
<dbReference type="GO" id="GO:0009691">
    <property type="term" value="P:cytokinin biosynthetic process"/>
    <property type="evidence" value="ECO:0007669"/>
    <property type="project" value="UniProtKB-KW"/>
</dbReference>
<name>A0A830BDP6_9LAMI</name>
<dbReference type="OrthoDB" id="775260at2759"/>
<sequence>MGATGTGKSRLAIDLATTFGGEIINCDKIQVYKGLDLIANKVTEVECRGVPHHLLGLVAEAREFFGGDCSRGIRRAIGVPEMDGFFKMEGSVEAEARADLLKAAVEEIKVNTCKLTHRQLEKIFTIGERLKWQGVHRLDATEVYLRRSGDVAEDVWQRLMVGPGTRIVSEFLGGGEEDVKESKSSHFASNVASAMDNN</sequence>
<dbReference type="GO" id="GO:0005739">
    <property type="term" value="C:mitochondrion"/>
    <property type="evidence" value="ECO:0007669"/>
    <property type="project" value="TreeGrafter"/>
</dbReference>
<protein>
    <submittedName>
        <fullName evidence="6">Adenylate isopentenyltransferase 7 mitochondrial</fullName>
    </submittedName>
</protein>
<evidence type="ECO:0000313" key="7">
    <source>
        <dbReference type="Proteomes" id="UP000653305"/>
    </source>
</evidence>
<dbReference type="GO" id="GO:0006400">
    <property type="term" value="P:tRNA modification"/>
    <property type="evidence" value="ECO:0007669"/>
    <property type="project" value="TreeGrafter"/>
</dbReference>